<name>A0A934KS76_9FLAO</name>
<proteinExistence type="predicted"/>
<gene>
    <name evidence="1" type="ORF">JEM65_07270</name>
</gene>
<evidence type="ECO:0000313" key="1">
    <source>
        <dbReference type="EMBL" id="MBJ7880451.1"/>
    </source>
</evidence>
<dbReference type="RefSeq" id="WP_199598290.1">
    <property type="nucleotide sequence ID" value="NZ_JAEHJZ010000013.1"/>
</dbReference>
<dbReference type="AlphaFoldDB" id="A0A934KS76"/>
<sequence>MLTSCRKYSQANTVLTHPVGLPSMGKTLGQGKDIWKLRCFGVAKSYRTLLFYLAIVGAFH</sequence>
<dbReference type="EMBL" id="JAEHJZ010000013">
    <property type="protein sequence ID" value="MBJ7880451.1"/>
    <property type="molecule type" value="Genomic_DNA"/>
</dbReference>
<reference evidence="1 2" key="1">
    <citation type="submission" date="2020-09" db="EMBL/GenBank/DDBJ databases">
        <title>Draft genome of Gelidibacter salicanalis PAMC21136.</title>
        <authorList>
            <person name="Park H."/>
        </authorList>
    </citation>
    <scope>NUCLEOTIDE SEQUENCE [LARGE SCALE GENOMIC DNA]</scope>
    <source>
        <strain evidence="1 2">PAMC21136</strain>
    </source>
</reference>
<keyword evidence="2" id="KW-1185">Reference proteome</keyword>
<protein>
    <submittedName>
        <fullName evidence="1">Uncharacterized protein</fullName>
    </submittedName>
</protein>
<organism evidence="1 2">
    <name type="scientific">Gelidibacter salicanalis</name>
    <dbReference type="NCBI Taxonomy" id="291193"/>
    <lineage>
        <taxon>Bacteria</taxon>
        <taxon>Pseudomonadati</taxon>
        <taxon>Bacteroidota</taxon>
        <taxon>Flavobacteriia</taxon>
        <taxon>Flavobacteriales</taxon>
        <taxon>Flavobacteriaceae</taxon>
        <taxon>Gelidibacter</taxon>
    </lineage>
</organism>
<dbReference type="Proteomes" id="UP000662373">
    <property type="component" value="Unassembled WGS sequence"/>
</dbReference>
<evidence type="ECO:0000313" key="2">
    <source>
        <dbReference type="Proteomes" id="UP000662373"/>
    </source>
</evidence>
<accession>A0A934KS76</accession>
<comment type="caution">
    <text evidence="1">The sequence shown here is derived from an EMBL/GenBank/DDBJ whole genome shotgun (WGS) entry which is preliminary data.</text>
</comment>